<evidence type="ECO:0000313" key="1">
    <source>
        <dbReference type="EMBL" id="XDS44542.1"/>
    </source>
</evidence>
<gene>
    <name evidence="1" type="ORF">QN215_09860</name>
</gene>
<dbReference type="Pfam" id="PF16161">
    <property type="entry name" value="DUF4867"/>
    <property type="match status" value="1"/>
</dbReference>
<protein>
    <submittedName>
        <fullName evidence="1">DUF4867 family protein</fullName>
    </submittedName>
</protein>
<reference evidence="1" key="1">
    <citation type="submission" date="2023-07" db="EMBL/GenBank/DDBJ databases">
        <title>Bifidobacterium aquikefiriaerophilum sp. nov. and Bifidobacterium eccum sp. nov., isolated from water kefir.</title>
        <authorList>
            <person name="Breselge S."/>
            <person name="Bellassi P."/>
            <person name="Barcenilla C."/>
            <person name="Alvarez-Ordonez A."/>
            <person name="Morelli L."/>
            <person name="Cotter P.D."/>
        </authorList>
    </citation>
    <scope>NUCLEOTIDE SEQUENCE</scope>
    <source>
        <strain evidence="1">WK041_4_12</strain>
    </source>
</reference>
<dbReference type="InterPro" id="IPR024060">
    <property type="entry name" value="Ureidoglycolate_lyase_dom_sf"/>
</dbReference>
<dbReference type="AlphaFoldDB" id="A0AB39U6D2"/>
<name>A0AB39U6D2_9BIFI</name>
<dbReference type="EMBL" id="CP129674">
    <property type="protein sequence ID" value="XDS44542.1"/>
    <property type="molecule type" value="Genomic_DNA"/>
</dbReference>
<dbReference type="RefSeq" id="WP_369344118.1">
    <property type="nucleotide sequence ID" value="NZ_CP129674.1"/>
</dbReference>
<accession>A0AB39U6D2</accession>
<dbReference type="GO" id="GO:0004848">
    <property type="term" value="F:ureidoglycolate hydrolase activity"/>
    <property type="evidence" value="ECO:0007669"/>
    <property type="project" value="InterPro"/>
</dbReference>
<sequence length="215" mass="23869">MILHTVHDEAFKPYGAVISGDYDFSRLLSVLEETTKAPDDGVIYVPSVEVLERQMVSLDLKDHIFGGVETQVGYCNGSNTKLNCLECHRGIEVLVAADDIILMLAHRGDLVNWKLDTSKIEAFLVPKGTAVLYYETTLHYAPARADGPFRTIIMLVKGTNTEKPVITKKDDDDVALFAENKWLIAHPDSPEAKEQHAFVGLEGKNLDVLTDITQE</sequence>
<dbReference type="SUPFAM" id="SSF51182">
    <property type="entry name" value="RmlC-like cupins"/>
    <property type="match status" value="1"/>
</dbReference>
<dbReference type="KEGG" id="baqk:QN215_09860"/>
<dbReference type="InterPro" id="IPR032358">
    <property type="entry name" value="DUF4867"/>
</dbReference>
<dbReference type="InterPro" id="IPR011051">
    <property type="entry name" value="RmlC_Cupin_sf"/>
</dbReference>
<dbReference type="Gene3D" id="2.60.120.480">
    <property type="entry name" value="Ureidoglycolate hydrolase"/>
    <property type="match status" value="1"/>
</dbReference>
<proteinExistence type="predicted"/>
<organism evidence="1">
    <name type="scientific">Bifidobacterium aquikefiricola</name>
    <dbReference type="NCBI Taxonomy" id="3059038"/>
    <lineage>
        <taxon>Bacteria</taxon>
        <taxon>Bacillati</taxon>
        <taxon>Actinomycetota</taxon>
        <taxon>Actinomycetes</taxon>
        <taxon>Bifidobacteriales</taxon>
        <taxon>Bifidobacteriaceae</taxon>
        <taxon>Bifidobacterium</taxon>
    </lineage>
</organism>